<sequence length="133" mass="14390">MTGSAKTRSAAERVAAQLVTWPGLAAGRPSCGTGRSFNFRGGEILHLHTGEEADLRLSRGFVERLDTVLVESGQVVVRPGDDWVTVLLDTDTAGALLISLTSLAIRAAEEQAPARPCTWERTRPRPRLKAPWS</sequence>
<reference evidence="3" key="1">
    <citation type="journal article" date="2019" name="Int. J. Syst. Evol. Microbiol.">
        <title>The Global Catalogue of Microorganisms (GCM) 10K type strain sequencing project: providing services to taxonomists for standard genome sequencing and annotation.</title>
        <authorList>
            <consortium name="The Broad Institute Genomics Platform"/>
            <consortium name="The Broad Institute Genome Sequencing Center for Infectious Disease"/>
            <person name="Wu L."/>
            <person name="Ma J."/>
        </authorList>
    </citation>
    <scope>NUCLEOTIDE SEQUENCE [LARGE SCALE GENOMIC DNA]</scope>
    <source>
        <strain evidence="3">JCM 17933</strain>
    </source>
</reference>
<evidence type="ECO:0000259" key="1">
    <source>
        <dbReference type="Pfam" id="PF17648"/>
    </source>
</evidence>
<dbReference type="EMBL" id="BAABHF010000010">
    <property type="protein sequence ID" value="GAA4486153.1"/>
    <property type="molecule type" value="Genomic_DNA"/>
</dbReference>
<dbReference type="Proteomes" id="UP001500503">
    <property type="component" value="Unassembled WGS sequence"/>
</dbReference>
<evidence type="ECO:0000313" key="2">
    <source>
        <dbReference type="EMBL" id="GAA4486153.1"/>
    </source>
</evidence>
<accession>A0ABP8PH76</accession>
<dbReference type="InterPro" id="IPR040841">
    <property type="entry name" value="Luciferase_dom"/>
</dbReference>
<feature type="domain" description="Luciferase" evidence="1">
    <location>
        <begin position="41"/>
        <end position="104"/>
    </location>
</feature>
<organism evidence="2 3">
    <name type="scientific">Actinoallomurus oryzae</name>
    <dbReference type="NCBI Taxonomy" id="502180"/>
    <lineage>
        <taxon>Bacteria</taxon>
        <taxon>Bacillati</taxon>
        <taxon>Actinomycetota</taxon>
        <taxon>Actinomycetes</taxon>
        <taxon>Streptosporangiales</taxon>
        <taxon>Thermomonosporaceae</taxon>
        <taxon>Actinoallomurus</taxon>
    </lineage>
</organism>
<dbReference type="RefSeq" id="WP_329242511.1">
    <property type="nucleotide sequence ID" value="NZ_BAABHF010000010.1"/>
</dbReference>
<protein>
    <recommendedName>
        <fullName evidence="1">Luciferase domain-containing protein</fullName>
    </recommendedName>
</protein>
<gene>
    <name evidence="2" type="ORF">GCM10023191_011800</name>
</gene>
<keyword evidence="3" id="KW-1185">Reference proteome</keyword>
<evidence type="ECO:0000313" key="3">
    <source>
        <dbReference type="Proteomes" id="UP001500503"/>
    </source>
</evidence>
<name>A0ABP8PH76_9ACTN</name>
<dbReference type="Pfam" id="PF17648">
    <property type="entry name" value="Luciferase"/>
    <property type="match status" value="1"/>
</dbReference>
<comment type="caution">
    <text evidence="2">The sequence shown here is derived from an EMBL/GenBank/DDBJ whole genome shotgun (WGS) entry which is preliminary data.</text>
</comment>
<proteinExistence type="predicted"/>